<comment type="caution">
    <text evidence="7">The sequence shown here is derived from an EMBL/GenBank/DDBJ whole genome shotgun (WGS) entry which is preliminary data.</text>
</comment>
<evidence type="ECO:0000256" key="6">
    <source>
        <dbReference type="SAM" id="Phobius"/>
    </source>
</evidence>
<organism evidence="7 8">
    <name type="scientific">Flexivirga caeni</name>
    <dbReference type="NCBI Taxonomy" id="2294115"/>
    <lineage>
        <taxon>Bacteria</taxon>
        <taxon>Bacillati</taxon>
        <taxon>Actinomycetota</taxon>
        <taxon>Actinomycetes</taxon>
        <taxon>Micrococcales</taxon>
        <taxon>Dermacoccaceae</taxon>
        <taxon>Flexivirga</taxon>
    </lineage>
</organism>
<dbReference type="AlphaFoldDB" id="A0A3M9MGS2"/>
<feature type="transmembrane region" description="Helical" evidence="6">
    <location>
        <begin position="86"/>
        <end position="107"/>
    </location>
</feature>
<gene>
    <name evidence="7" type="ORF">EFY87_03395</name>
</gene>
<dbReference type="InterPro" id="IPR019108">
    <property type="entry name" value="Caa3_assmbl_CtaG-rel"/>
</dbReference>
<reference evidence="7 8" key="1">
    <citation type="submission" date="2018-11" db="EMBL/GenBank/DDBJ databases">
        <title>Draft genome of Simplicispira Flexivirga sp. BO-16.</title>
        <authorList>
            <person name="Im W.T."/>
        </authorList>
    </citation>
    <scope>NUCLEOTIDE SEQUENCE [LARGE SCALE GENOMIC DNA]</scope>
    <source>
        <strain evidence="7 8">BO-16</strain>
    </source>
</reference>
<evidence type="ECO:0000313" key="8">
    <source>
        <dbReference type="Proteomes" id="UP000271678"/>
    </source>
</evidence>
<feature type="transmembrane region" description="Helical" evidence="6">
    <location>
        <begin position="119"/>
        <end position="141"/>
    </location>
</feature>
<sequence length="202" mass="22399">MGIIVDVRWVVPPQPRVELFAAIRADPRSGMPGSARVLSKLIGKRCRNSPTQPHVLSLGIVVVLLEVGGMYLYYLTPLFGYTERHMWAHVVVHLHMFAAGCLFSWYVVGRDPMPTRPSILRRGLVLFVAAGAHDVLAKLMYAHTLPADAGTIAQLRDGAQLMFYGGDMIDLLLAAALMTQWYARGGRELDRSHRRAITLSAH</sequence>
<feature type="transmembrane region" description="Helical" evidence="6">
    <location>
        <begin position="161"/>
        <end position="183"/>
    </location>
</feature>
<keyword evidence="5 6" id="KW-0472">Membrane</keyword>
<evidence type="ECO:0000256" key="3">
    <source>
        <dbReference type="ARBA" id="ARBA00022692"/>
    </source>
</evidence>
<evidence type="ECO:0000256" key="4">
    <source>
        <dbReference type="ARBA" id="ARBA00022989"/>
    </source>
</evidence>
<evidence type="ECO:0000256" key="1">
    <source>
        <dbReference type="ARBA" id="ARBA00004651"/>
    </source>
</evidence>
<evidence type="ECO:0000256" key="2">
    <source>
        <dbReference type="ARBA" id="ARBA00022475"/>
    </source>
</evidence>
<dbReference type="EMBL" id="RJJQ01000002">
    <property type="protein sequence ID" value="RNI24752.1"/>
    <property type="molecule type" value="Genomic_DNA"/>
</dbReference>
<accession>A0A3M9MGS2</accession>
<dbReference type="Pfam" id="PF09678">
    <property type="entry name" value="Caa3_CtaG"/>
    <property type="match status" value="1"/>
</dbReference>
<evidence type="ECO:0000256" key="5">
    <source>
        <dbReference type="ARBA" id="ARBA00023136"/>
    </source>
</evidence>
<keyword evidence="2" id="KW-1003">Cell membrane</keyword>
<protein>
    <submittedName>
        <fullName evidence="7">Cytochrome c oxidase assembly protein</fullName>
    </submittedName>
</protein>
<dbReference type="RefSeq" id="WP_123270043.1">
    <property type="nucleotide sequence ID" value="NZ_RJJQ01000002.1"/>
</dbReference>
<dbReference type="Proteomes" id="UP000271678">
    <property type="component" value="Unassembled WGS sequence"/>
</dbReference>
<name>A0A3M9MGS2_9MICO</name>
<dbReference type="OrthoDB" id="5024156at2"/>
<feature type="transmembrane region" description="Helical" evidence="6">
    <location>
        <begin position="55"/>
        <end position="74"/>
    </location>
</feature>
<keyword evidence="3 6" id="KW-0812">Transmembrane</keyword>
<comment type="subcellular location">
    <subcellularLocation>
        <location evidence="1">Cell membrane</location>
        <topology evidence="1">Multi-pass membrane protein</topology>
    </subcellularLocation>
</comment>
<dbReference type="GO" id="GO:0005886">
    <property type="term" value="C:plasma membrane"/>
    <property type="evidence" value="ECO:0007669"/>
    <property type="project" value="UniProtKB-SubCell"/>
</dbReference>
<keyword evidence="4 6" id="KW-1133">Transmembrane helix</keyword>
<keyword evidence="8" id="KW-1185">Reference proteome</keyword>
<proteinExistence type="predicted"/>
<evidence type="ECO:0000313" key="7">
    <source>
        <dbReference type="EMBL" id="RNI24752.1"/>
    </source>
</evidence>